<keyword evidence="2" id="KW-0812">Transmembrane</keyword>
<proteinExistence type="predicted"/>
<gene>
    <name evidence="3" type="ORF">GHT06_022202</name>
</gene>
<comment type="caution">
    <text evidence="3">The sequence shown here is derived from an EMBL/GenBank/DDBJ whole genome shotgun (WGS) entry which is preliminary data.</text>
</comment>
<feature type="transmembrane region" description="Helical" evidence="2">
    <location>
        <begin position="14"/>
        <end position="33"/>
    </location>
</feature>
<feature type="region of interest" description="Disordered" evidence="1">
    <location>
        <begin position="215"/>
        <end position="234"/>
    </location>
</feature>
<dbReference type="Proteomes" id="UP000820818">
    <property type="component" value="Linkage Group LG10"/>
</dbReference>
<dbReference type="EMBL" id="WJBH02000010">
    <property type="protein sequence ID" value="KAI9551866.1"/>
    <property type="molecule type" value="Genomic_DNA"/>
</dbReference>
<name>A0AAD5PLF5_9CRUS</name>
<feature type="compositionally biased region" description="Acidic residues" evidence="1">
    <location>
        <begin position="215"/>
        <end position="227"/>
    </location>
</feature>
<evidence type="ECO:0000256" key="2">
    <source>
        <dbReference type="SAM" id="Phobius"/>
    </source>
</evidence>
<evidence type="ECO:0000256" key="1">
    <source>
        <dbReference type="SAM" id="MobiDB-lite"/>
    </source>
</evidence>
<keyword evidence="2" id="KW-1133">Transmembrane helix</keyword>
<evidence type="ECO:0000313" key="4">
    <source>
        <dbReference type="Proteomes" id="UP000820818"/>
    </source>
</evidence>
<reference evidence="3 4" key="1">
    <citation type="submission" date="2022-05" db="EMBL/GenBank/DDBJ databases">
        <title>A multi-omics perspective on studying reproductive biology in Daphnia sinensis.</title>
        <authorList>
            <person name="Jia J."/>
        </authorList>
    </citation>
    <scope>NUCLEOTIDE SEQUENCE [LARGE SCALE GENOMIC DNA]</scope>
    <source>
        <strain evidence="3 4">WSL</strain>
    </source>
</reference>
<evidence type="ECO:0000313" key="3">
    <source>
        <dbReference type="EMBL" id="KAI9551866.1"/>
    </source>
</evidence>
<sequence>MSPFIDASRQTDGMHYWILNSLLLFYMATVAAANPTDGNGWARSTANETVTTAGNSLTSTTASSKVIIDSSDDIIPIQSDYDSVRSSVIFFSASLSMFAAIGIIVFFRKCVNCPTERQDGQLRHGRHHYYTAGGEIAHFRSLVDRTGATNAVTVVDVDDTFDVITGVDVPLNPSSNSKMTSQEDEINVSPSHKATCHYPLLSLADSTSGFRFYDDDDEVGDGIDDDNQAPGDCT</sequence>
<keyword evidence="2" id="KW-0472">Membrane</keyword>
<keyword evidence="4" id="KW-1185">Reference proteome</keyword>
<dbReference type="AlphaFoldDB" id="A0AAD5PLF5"/>
<feature type="transmembrane region" description="Helical" evidence="2">
    <location>
        <begin position="88"/>
        <end position="107"/>
    </location>
</feature>
<organism evidence="3 4">
    <name type="scientific">Daphnia sinensis</name>
    <dbReference type="NCBI Taxonomy" id="1820382"/>
    <lineage>
        <taxon>Eukaryota</taxon>
        <taxon>Metazoa</taxon>
        <taxon>Ecdysozoa</taxon>
        <taxon>Arthropoda</taxon>
        <taxon>Crustacea</taxon>
        <taxon>Branchiopoda</taxon>
        <taxon>Diplostraca</taxon>
        <taxon>Cladocera</taxon>
        <taxon>Anomopoda</taxon>
        <taxon>Daphniidae</taxon>
        <taxon>Daphnia</taxon>
        <taxon>Daphnia similis group</taxon>
    </lineage>
</organism>
<protein>
    <submittedName>
        <fullName evidence="3">Uncharacterized protein</fullName>
    </submittedName>
</protein>
<accession>A0AAD5PLF5</accession>